<evidence type="ECO:0000313" key="1">
    <source>
        <dbReference type="EMBL" id="KAK5606458.1"/>
    </source>
</evidence>
<proteinExistence type="predicted"/>
<accession>A0AAV9R9F1</accession>
<reference evidence="1 2" key="1">
    <citation type="submission" date="2021-06" db="EMBL/GenBank/DDBJ databases">
        <authorList>
            <person name="Palmer J.M."/>
        </authorList>
    </citation>
    <scope>NUCLEOTIDE SEQUENCE [LARGE SCALE GENOMIC DNA]</scope>
    <source>
        <strain evidence="1 2">MEX-2019</strain>
        <tissue evidence="1">Muscle</tissue>
    </source>
</reference>
<organism evidence="1 2">
    <name type="scientific">Crenichthys baileyi</name>
    <name type="common">White River springfish</name>
    <dbReference type="NCBI Taxonomy" id="28760"/>
    <lineage>
        <taxon>Eukaryota</taxon>
        <taxon>Metazoa</taxon>
        <taxon>Chordata</taxon>
        <taxon>Craniata</taxon>
        <taxon>Vertebrata</taxon>
        <taxon>Euteleostomi</taxon>
        <taxon>Actinopterygii</taxon>
        <taxon>Neopterygii</taxon>
        <taxon>Teleostei</taxon>
        <taxon>Neoteleostei</taxon>
        <taxon>Acanthomorphata</taxon>
        <taxon>Ovalentaria</taxon>
        <taxon>Atherinomorphae</taxon>
        <taxon>Cyprinodontiformes</taxon>
        <taxon>Goodeidae</taxon>
        <taxon>Crenichthys</taxon>
    </lineage>
</organism>
<gene>
    <name evidence="1" type="ORF">CRENBAI_020736</name>
</gene>
<dbReference type="Proteomes" id="UP001311232">
    <property type="component" value="Unassembled WGS sequence"/>
</dbReference>
<dbReference type="EMBL" id="JAHHUM010002072">
    <property type="protein sequence ID" value="KAK5606458.1"/>
    <property type="molecule type" value="Genomic_DNA"/>
</dbReference>
<comment type="caution">
    <text evidence="1">The sequence shown here is derived from an EMBL/GenBank/DDBJ whole genome shotgun (WGS) entry which is preliminary data.</text>
</comment>
<dbReference type="AlphaFoldDB" id="A0AAV9R9F1"/>
<sequence>MNKTKKGTQACPHMHINMHVDISQPTTRRKINTITSVCSHKYRYTLVFSEASKLCNISTLSHAFEQFHRDNIQRLKVHSKTAGPIYPFRFLTKPTLWKTEM</sequence>
<name>A0AAV9R9F1_9TELE</name>
<keyword evidence="2" id="KW-1185">Reference proteome</keyword>
<evidence type="ECO:0000313" key="2">
    <source>
        <dbReference type="Proteomes" id="UP001311232"/>
    </source>
</evidence>
<protein>
    <submittedName>
        <fullName evidence="1">Uncharacterized protein</fullName>
    </submittedName>
</protein>